<name>A0A177L013_9BACI</name>
<dbReference type="EMBL" id="LQWY01000067">
    <property type="protein sequence ID" value="OAH58943.1"/>
    <property type="molecule type" value="Genomic_DNA"/>
</dbReference>
<dbReference type="InterPro" id="IPR001119">
    <property type="entry name" value="SLH_dom"/>
</dbReference>
<dbReference type="Proteomes" id="UP000076935">
    <property type="component" value="Unassembled WGS sequence"/>
</dbReference>
<comment type="caution">
    <text evidence="4">The sequence shown here is derived from an EMBL/GenBank/DDBJ whole genome shotgun (WGS) entry which is preliminary data.</text>
</comment>
<protein>
    <recommendedName>
        <fullName evidence="3">SLH domain-containing protein</fullName>
    </recommendedName>
</protein>
<accession>A0A177L013</accession>
<sequence>MLKSSVKKIISLFLMTLLFVQLLPIYSAAEGFLDVITNKEEINKLVESGIIRNYPDNTFKPNQIITREQGVAVSLTAGFIPAQSYTEELGLGLIMILCIVLIYIRSKFSYPLNELTYSASAVPTKKAI</sequence>
<evidence type="ECO:0000313" key="4">
    <source>
        <dbReference type="EMBL" id="OAH58943.1"/>
    </source>
</evidence>
<keyword evidence="1" id="KW-0732">Signal</keyword>
<dbReference type="PROSITE" id="PS51272">
    <property type="entry name" value="SLH"/>
    <property type="match status" value="1"/>
</dbReference>
<reference evidence="4 5" key="1">
    <citation type="submission" date="2016-01" db="EMBL/GenBank/DDBJ databases">
        <title>Investigation of taxonomic status of Bacillus aminovorans.</title>
        <authorList>
            <person name="Verma A."/>
            <person name="Pal Y."/>
            <person name="Krishnamurthi S."/>
        </authorList>
    </citation>
    <scope>NUCLEOTIDE SEQUENCE [LARGE SCALE GENOMIC DNA]</scope>
    <source>
        <strain evidence="4 5">DSM 1314</strain>
    </source>
</reference>
<organism evidence="4 5">
    <name type="scientific">Domibacillus aminovorans</name>
    <dbReference type="NCBI Taxonomy" id="29332"/>
    <lineage>
        <taxon>Bacteria</taxon>
        <taxon>Bacillati</taxon>
        <taxon>Bacillota</taxon>
        <taxon>Bacilli</taxon>
        <taxon>Bacillales</taxon>
        <taxon>Bacillaceae</taxon>
        <taxon>Domibacillus</taxon>
    </lineage>
</organism>
<gene>
    <name evidence="4" type="ORF">AWH49_04565</name>
</gene>
<keyword evidence="5" id="KW-1185">Reference proteome</keyword>
<dbReference type="Pfam" id="PF00395">
    <property type="entry name" value="SLH"/>
    <property type="match status" value="1"/>
</dbReference>
<keyword evidence="2" id="KW-0812">Transmembrane</keyword>
<feature type="domain" description="SLH" evidence="3">
    <location>
        <begin position="25"/>
        <end position="88"/>
    </location>
</feature>
<evidence type="ECO:0000256" key="1">
    <source>
        <dbReference type="ARBA" id="ARBA00022729"/>
    </source>
</evidence>
<feature type="transmembrane region" description="Helical" evidence="2">
    <location>
        <begin position="89"/>
        <end position="106"/>
    </location>
</feature>
<dbReference type="AlphaFoldDB" id="A0A177L013"/>
<keyword evidence="2" id="KW-0472">Membrane</keyword>
<keyword evidence="2" id="KW-1133">Transmembrane helix</keyword>
<evidence type="ECO:0000313" key="5">
    <source>
        <dbReference type="Proteomes" id="UP000076935"/>
    </source>
</evidence>
<proteinExistence type="predicted"/>
<evidence type="ECO:0000259" key="3">
    <source>
        <dbReference type="PROSITE" id="PS51272"/>
    </source>
</evidence>
<evidence type="ECO:0000256" key="2">
    <source>
        <dbReference type="SAM" id="Phobius"/>
    </source>
</evidence>